<evidence type="ECO:0000313" key="2">
    <source>
        <dbReference type="EnsemblPlants" id="ONIVA12G12450.1"/>
    </source>
</evidence>
<protein>
    <submittedName>
        <fullName evidence="2">Uncharacterized protein</fullName>
    </submittedName>
</protein>
<evidence type="ECO:0000256" key="1">
    <source>
        <dbReference type="SAM" id="MobiDB-lite"/>
    </source>
</evidence>
<evidence type="ECO:0000313" key="3">
    <source>
        <dbReference type="Proteomes" id="UP000006591"/>
    </source>
</evidence>
<feature type="region of interest" description="Disordered" evidence="1">
    <location>
        <begin position="1"/>
        <end position="42"/>
    </location>
</feature>
<dbReference type="Proteomes" id="UP000006591">
    <property type="component" value="Chromosome 12"/>
</dbReference>
<accession>A0A0E0JAF4</accession>
<proteinExistence type="predicted"/>
<reference evidence="2" key="2">
    <citation type="submission" date="2018-04" db="EMBL/GenBank/DDBJ databases">
        <title>OnivRS2 (Oryza nivara Reference Sequence Version 2).</title>
        <authorList>
            <person name="Zhang J."/>
            <person name="Kudrna D."/>
            <person name="Lee S."/>
            <person name="Talag J."/>
            <person name="Rajasekar S."/>
            <person name="Welchert J."/>
            <person name="Hsing Y.-I."/>
            <person name="Wing R.A."/>
        </authorList>
    </citation>
    <scope>NUCLEOTIDE SEQUENCE [LARGE SCALE GENOMIC DNA]</scope>
    <source>
        <strain evidence="2">SL10</strain>
    </source>
</reference>
<reference evidence="2" key="1">
    <citation type="submission" date="2015-04" db="UniProtKB">
        <authorList>
            <consortium name="EnsemblPlants"/>
        </authorList>
    </citation>
    <scope>IDENTIFICATION</scope>
    <source>
        <strain evidence="2">SL10</strain>
    </source>
</reference>
<organism evidence="2">
    <name type="scientific">Oryza nivara</name>
    <name type="common">Indian wild rice</name>
    <name type="synonym">Oryza sativa f. spontanea</name>
    <dbReference type="NCBI Taxonomy" id="4536"/>
    <lineage>
        <taxon>Eukaryota</taxon>
        <taxon>Viridiplantae</taxon>
        <taxon>Streptophyta</taxon>
        <taxon>Embryophyta</taxon>
        <taxon>Tracheophyta</taxon>
        <taxon>Spermatophyta</taxon>
        <taxon>Magnoliopsida</taxon>
        <taxon>Liliopsida</taxon>
        <taxon>Poales</taxon>
        <taxon>Poaceae</taxon>
        <taxon>BOP clade</taxon>
        <taxon>Oryzoideae</taxon>
        <taxon>Oryzeae</taxon>
        <taxon>Oryzinae</taxon>
        <taxon>Oryza</taxon>
    </lineage>
</organism>
<dbReference type="Gramene" id="ONIVA12G12450.1">
    <property type="protein sequence ID" value="ONIVA12G12450.1"/>
    <property type="gene ID" value="ONIVA12G12450"/>
</dbReference>
<sequence length="75" mass="8326">MDAAARAVLPRRPTRPWTPPPTPDAAVDLPRRPTPPWTPPLASLFHDTSSVFANGRGKRWVEGGVTDETRREERG</sequence>
<dbReference type="HOGENOM" id="CLU_2675287_0_0_1"/>
<keyword evidence="3" id="KW-1185">Reference proteome</keyword>
<dbReference type="EnsemblPlants" id="ONIVA12G12450.1">
    <property type="protein sequence ID" value="ONIVA12G12450.1"/>
    <property type="gene ID" value="ONIVA12G12450"/>
</dbReference>
<dbReference type="AlphaFoldDB" id="A0A0E0JAF4"/>
<name>A0A0E0JAF4_ORYNI</name>